<dbReference type="Pfam" id="PF03401">
    <property type="entry name" value="TctC"/>
    <property type="match status" value="1"/>
</dbReference>
<dbReference type="PANTHER" id="PTHR42928">
    <property type="entry name" value="TRICARBOXYLATE-BINDING PROTEIN"/>
    <property type="match status" value="1"/>
</dbReference>
<keyword evidence="2" id="KW-0675">Receptor</keyword>
<dbReference type="SUPFAM" id="SSF53850">
    <property type="entry name" value="Periplasmic binding protein-like II"/>
    <property type="match status" value="1"/>
</dbReference>
<dbReference type="Gene3D" id="3.40.190.150">
    <property type="entry name" value="Bordetella uptake gene, domain 1"/>
    <property type="match status" value="1"/>
</dbReference>
<sequence>MNAVQLRIVEFCWAKQVPMTVHCFDNRSKGKQKQQSAPIDPGDNIVKPLVVRFGGPRLLAAMLLACASAFAHGQAYPTKPVRIVVPFAPGGGLDAMTRRVAQKLTEQTGNTFFVENKAGASGTIGIAQVARAAPDGTTLLANDGSYTMLPYVFKTLAWDHANDFVPITTTSVSPAVLAAGPNTRFNTVAELVRYARAHPGEVTYGTGGVGSSLHFAAEQFAQVAGIQLRHIPFKGAGEAVAAVAAGNVDIVMGGPSSALTLVQAGKLRALAVSSSHRLGVLPNVPTFGEAGVDYRMTYWTGLAAPKGTPPEIVAFLQKQVARAMEGEDVRAYFASIGADVGGMPSAEFATFMRNEVGRWKSVAAGANIQPE</sequence>
<accession>A0A316F0Z5</accession>
<dbReference type="PIRSF" id="PIRSF017082">
    <property type="entry name" value="YflP"/>
    <property type="match status" value="1"/>
</dbReference>
<comment type="caution">
    <text evidence="2">The sequence shown here is derived from an EMBL/GenBank/DDBJ whole genome shotgun (WGS) entry which is preliminary data.</text>
</comment>
<dbReference type="InterPro" id="IPR042100">
    <property type="entry name" value="Bug_dom1"/>
</dbReference>
<dbReference type="PANTHER" id="PTHR42928:SF5">
    <property type="entry name" value="BLR1237 PROTEIN"/>
    <property type="match status" value="1"/>
</dbReference>
<keyword evidence="3" id="KW-1185">Reference proteome</keyword>
<protein>
    <submittedName>
        <fullName evidence="2">Tripartite-type tricarboxylate transporter receptor subunit TctC</fullName>
    </submittedName>
</protein>
<comment type="similarity">
    <text evidence="1">Belongs to the UPF0065 (bug) family.</text>
</comment>
<dbReference type="Gene3D" id="3.40.190.10">
    <property type="entry name" value="Periplasmic binding protein-like II"/>
    <property type="match status" value="1"/>
</dbReference>
<gene>
    <name evidence="2" type="ORF">C7419_1011661</name>
</gene>
<organism evidence="2 3">
    <name type="scientific">Cupriavidus plantarum</name>
    <dbReference type="NCBI Taxonomy" id="942865"/>
    <lineage>
        <taxon>Bacteria</taxon>
        <taxon>Pseudomonadati</taxon>
        <taxon>Pseudomonadota</taxon>
        <taxon>Betaproteobacteria</taxon>
        <taxon>Burkholderiales</taxon>
        <taxon>Burkholderiaceae</taxon>
        <taxon>Cupriavidus</taxon>
    </lineage>
</organism>
<proteinExistence type="inferred from homology"/>
<evidence type="ECO:0000256" key="1">
    <source>
        <dbReference type="ARBA" id="ARBA00006987"/>
    </source>
</evidence>
<dbReference type="AlphaFoldDB" id="A0A316F0Z5"/>
<dbReference type="CDD" id="cd07012">
    <property type="entry name" value="PBP2_Bug_TTT"/>
    <property type="match status" value="1"/>
</dbReference>
<evidence type="ECO:0000313" key="2">
    <source>
        <dbReference type="EMBL" id="PWK37775.1"/>
    </source>
</evidence>
<evidence type="ECO:0000313" key="3">
    <source>
        <dbReference type="Proteomes" id="UP000245754"/>
    </source>
</evidence>
<dbReference type="EMBL" id="QGGT01000001">
    <property type="protein sequence ID" value="PWK37775.1"/>
    <property type="molecule type" value="Genomic_DNA"/>
</dbReference>
<name>A0A316F0Z5_9BURK</name>
<dbReference type="Proteomes" id="UP000245754">
    <property type="component" value="Unassembled WGS sequence"/>
</dbReference>
<reference evidence="2 3" key="1">
    <citation type="submission" date="2018-05" db="EMBL/GenBank/DDBJ databases">
        <title>Genomic Encyclopedia of Type Strains, Phase IV (KMG-V): Genome sequencing to study the core and pangenomes of soil and plant-associated prokaryotes.</title>
        <authorList>
            <person name="Whitman W."/>
        </authorList>
    </citation>
    <scope>NUCLEOTIDE SEQUENCE [LARGE SCALE GENOMIC DNA]</scope>
    <source>
        <strain evidence="2 3">SLV-132</strain>
    </source>
</reference>
<dbReference type="InterPro" id="IPR005064">
    <property type="entry name" value="BUG"/>
</dbReference>